<evidence type="ECO:0000313" key="4">
    <source>
        <dbReference type="EMBL" id="RLE06730.1"/>
    </source>
</evidence>
<accession>A0A662D358</accession>
<sequence length="294" mass="32716">MIFETGLKQRIWLSCALIVLLSYGILLIFSSNCSASYKYHTVKRGETLYKISKLYGVSIGEIKKTNRLSGNEIYPGQRLLIPAKDGVYHEVKRYQTLWRIAKTYNVPMEEIIRANNLSSTEIKEGQRLFIPGAKKVLEVEIPDELLSKVRAPSQMSTSDTPLAEVERKGVELDFSWPVKGEIIGYFGEGGNKGIDIAAPEGSLITAPADGVVYFDGWAGKNGQSLGQILIIYHKKEDVYTCYIHNSLHLVKKGDRVEKGQPIAQVGTTGVVDTPCLHFEIRKGAKPVNPLDYLP</sequence>
<feature type="domain" description="LysM" evidence="3">
    <location>
        <begin position="38"/>
        <end position="81"/>
    </location>
</feature>
<dbReference type="Pfam" id="PF01551">
    <property type="entry name" value="Peptidase_M23"/>
    <property type="match status" value="1"/>
</dbReference>
<dbReference type="InterPro" id="IPR016047">
    <property type="entry name" value="M23ase_b-sheet_dom"/>
</dbReference>
<dbReference type="PANTHER" id="PTHR21666:SF270">
    <property type="entry name" value="MUREIN HYDROLASE ACTIVATOR ENVC"/>
    <property type="match status" value="1"/>
</dbReference>
<keyword evidence="1" id="KW-0472">Membrane</keyword>
<name>A0A662D358_UNCAE</name>
<dbReference type="InterPro" id="IPR050570">
    <property type="entry name" value="Cell_wall_metabolism_enzyme"/>
</dbReference>
<evidence type="ECO:0000256" key="1">
    <source>
        <dbReference type="SAM" id="Phobius"/>
    </source>
</evidence>
<dbReference type="InterPro" id="IPR011055">
    <property type="entry name" value="Dup_hybrid_motif"/>
</dbReference>
<feature type="domain" description="LysM" evidence="3">
    <location>
        <begin position="87"/>
        <end position="130"/>
    </location>
</feature>
<dbReference type="GO" id="GO:0004222">
    <property type="term" value="F:metalloendopeptidase activity"/>
    <property type="evidence" value="ECO:0007669"/>
    <property type="project" value="TreeGrafter"/>
</dbReference>
<dbReference type="InterPro" id="IPR036779">
    <property type="entry name" value="LysM_dom_sf"/>
</dbReference>
<dbReference type="SUPFAM" id="SSF54106">
    <property type="entry name" value="LysM domain"/>
    <property type="match status" value="1"/>
</dbReference>
<dbReference type="PANTHER" id="PTHR21666">
    <property type="entry name" value="PEPTIDASE-RELATED"/>
    <property type="match status" value="1"/>
</dbReference>
<evidence type="ECO:0000313" key="5">
    <source>
        <dbReference type="Proteomes" id="UP000277457"/>
    </source>
</evidence>
<dbReference type="AlphaFoldDB" id="A0A662D358"/>
<gene>
    <name evidence="4" type="ORF">DRZ78_04195</name>
</gene>
<proteinExistence type="predicted"/>
<evidence type="ECO:0000259" key="3">
    <source>
        <dbReference type="PROSITE" id="PS51782"/>
    </source>
</evidence>
<dbReference type="InterPro" id="IPR001387">
    <property type="entry name" value="Cro/C1-type_HTH"/>
</dbReference>
<keyword evidence="1" id="KW-0812">Transmembrane</keyword>
<dbReference type="CDD" id="cd00118">
    <property type="entry name" value="LysM"/>
    <property type="match status" value="2"/>
</dbReference>
<dbReference type="Proteomes" id="UP000277457">
    <property type="component" value="Unassembled WGS sequence"/>
</dbReference>
<dbReference type="InterPro" id="IPR018392">
    <property type="entry name" value="LysM"/>
</dbReference>
<dbReference type="SMART" id="SM00257">
    <property type="entry name" value="LysM"/>
    <property type="match status" value="2"/>
</dbReference>
<comment type="caution">
    <text evidence="4">The sequence shown here is derived from an EMBL/GenBank/DDBJ whole genome shotgun (WGS) entry which is preliminary data.</text>
</comment>
<dbReference type="PROSITE" id="PS51782">
    <property type="entry name" value="LYSM"/>
    <property type="match status" value="2"/>
</dbReference>
<dbReference type="PROSITE" id="PS50943">
    <property type="entry name" value="HTH_CROC1"/>
    <property type="match status" value="1"/>
</dbReference>
<dbReference type="EMBL" id="QMPY01000155">
    <property type="protein sequence ID" value="RLE06730.1"/>
    <property type="molecule type" value="Genomic_DNA"/>
</dbReference>
<dbReference type="CDD" id="cd12797">
    <property type="entry name" value="M23_peptidase"/>
    <property type="match status" value="1"/>
</dbReference>
<evidence type="ECO:0000259" key="2">
    <source>
        <dbReference type="PROSITE" id="PS50943"/>
    </source>
</evidence>
<organism evidence="4 5">
    <name type="scientific">Aerophobetes bacterium</name>
    <dbReference type="NCBI Taxonomy" id="2030807"/>
    <lineage>
        <taxon>Bacteria</taxon>
        <taxon>Candidatus Aerophobota</taxon>
    </lineage>
</organism>
<keyword evidence="1" id="KW-1133">Transmembrane helix</keyword>
<dbReference type="Gene3D" id="3.10.350.10">
    <property type="entry name" value="LysM domain"/>
    <property type="match status" value="2"/>
</dbReference>
<dbReference type="Gene3D" id="2.70.70.10">
    <property type="entry name" value="Glucose Permease (Domain IIA)"/>
    <property type="match status" value="1"/>
</dbReference>
<protein>
    <recommendedName>
        <fullName evidence="6">M23 family metallopeptidase</fullName>
    </recommendedName>
</protein>
<feature type="transmembrane region" description="Helical" evidence="1">
    <location>
        <begin position="12"/>
        <end position="30"/>
    </location>
</feature>
<dbReference type="SUPFAM" id="SSF51261">
    <property type="entry name" value="Duplicated hybrid motif"/>
    <property type="match status" value="1"/>
</dbReference>
<evidence type="ECO:0008006" key="6">
    <source>
        <dbReference type="Google" id="ProtNLM"/>
    </source>
</evidence>
<feature type="domain" description="HTH cro/C1-type" evidence="2">
    <location>
        <begin position="46"/>
        <end position="62"/>
    </location>
</feature>
<reference evidence="4 5" key="1">
    <citation type="submission" date="2018-06" db="EMBL/GenBank/DDBJ databases">
        <title>Extensive metabolic versatility and redundancy in microbially diverse, dynamic hydrothermal sediments.</title>
        <authorList>
            <person name="Dombrowski N."/>
            <person name="Teske A."/>
            <person name="Baker B.J."/>
        </authorList>
    </citation>
    <scope>NUCLEOTIDE SEQUENCE [LARGE SCALE GENOMIC DNA]</scope>
    <source>
        <strain evidence="4">B7_G13</strain>
    </source>
</reference>
<dbReference type="Pfam" id="PF01476">
    <property type="entry name" value="LysM"/>
    <property type="match status" value="2"/>
</dbReference>